<dbReference type="EMBL" id="HBFR01016161">
    <property type="protein sequence ID" value="CAD8884580.1"/>
    <property type="molecule type" value="Transcribed_RNA"/>
</dbReference>
<dbReference type="InterPro" id="IPR036163">
    <property type="entry name" value="HMA_dom_sf"/>
</dbReference>
<dbReference type="PROSITE" id="PS50846">
    <property type="entry name" value="HMA_2"/>
    <property type="match status" value="1"/>
</dbReference>
<sequence length="340" mass="35333">MPRSGPENYRTRHLSAVALRAAMPPSTLRPVIILALCAPMSAALLGVETGLAARRSASLAAVGRGGEPRSRRRLRLPNLPPPPPPCDPYPPTLPSDAYSPPPALLTSPPLSDTKANLLTDPAVLRRTLAVAALLLLLERLVAFLPSSLAILPPPRNLLRLRDAAVPLLGGGGCCAVQLLYNALNWGCSGLNGVLGKYRPLFLGWAARCILAPPFYGGRVGMRASWATLALLPEGVAAWGAIRRRVWARSANLAAATTKTIALEVSGMGCAGCSSKVSSVVRGVLSDLGCEGTVKVDLDGGKTTISYSRTVGGESEEAGGDGVGNTVAEAINTKGFKAKVL</sequence>
<feature type="region of interest" description="Disordered" evidence="1">
    <location>
        <begin position="58"/>
        <end position="105"/>
    </location>
</feature>
<protein>
    <recommendedName>
        <fullName evidence="2">HMA domain-containing protein</fullName>
    </recommendedName>
</protein>
<dbReference type="SUPFAM" id="SSF55008">
    <property type="entry name" value="HMA, heavy metal-associated domain"/>
    <property type="match status" value="1"/>
</dbReference>
<name>A0A7S1BEG2_9STRA</name>
<dbReference type="AlphaFoldDB" id="A0A7S1BEG2"/>
<gene>
    <name evidence="3" type="ORF">CHYS00102_LOCUS11777</name>
</gene>
<proteinExistence type="predicted"/>
<feature type="compositionally biased region" description="Pro residues" evidence="1">
    <location>
        <begin position="78"/>
        <end position="103"/>
    </location>
</feature>
<accession>A0A7S1BEG2</accession>
<feature type="domain" description="HMA" evidence="2">
    <location>
        <begin position="258"/>
        <end position="338"/>
    </location>
</feature>
<dbReference type="GO" id="GO:0046872">
    <property type="term" value="F:metal ion binding"/>
    <property type="evidence" value="ECO:0007669"/>
    <property type="project" value="InterPro"/>
</dbReference>
<evidence type="ECO:0000313" key="3">
    <source>
        <dbReference type="EMBL" id="CAD8884580.1"/>
    </source>
</evidence>
<dbReference type="InterPro" id="IPR006121">
    <property type="entry name" value="HMA_dom"/>
</dbReference>
<dbReference type="CDD" id="cd00371">
    <property type="entry name" value="HMA"/>
    <property type="match status" value="1"/>
</dbReference>
<organism evidence="3">
    <name type="scientific">Corethron hystrix</name>
    <dbReference type="NCBI Taxonomy" id="216773"/>
    <lineage>
        <taxon>Eukaryota</taxon>
        <taxon>Sar</taxon>
        <taxon>Stramenopiles</taxon>
        <taxon>Ochrophyta</taxon>
        <taxon>Bacillariophyta</taxon>
        <taxon>Coscinodiscophyceae</taxon>
        <taxon>Corethrophycidae</taxon>
        <taxon>Corethrales</taxon>
        <taxon>Corethraceae</taxon>
        <taxon>Corethron</taxon>
    </lineage>
</organism>
<reference evidence="3" key="1">
    <citation type="submission" date="2021-01" db="EMBL/GenBank/DDBJ databases">
        <authorList>
            <person name="Corre E."/>
            <person name="Pelletier E."/>
            <person name="Niang G."/>
            <person name="Scheremetjew M."/>
            <person name="Finn R."/>
            <person name="Kale V."/>
            <person name="Holt S."/>
            <person name="Cochrane G."/>
            <person name="Meng A."/>
            <person name="Brown T."/>
            <person name="Cohen L."/>
        </authorList>
    </citation>
    <scope>NUCLEOTIDE SEQUENCE</scope>
    <source>
        <strain evidence="3">308</strain>
    </source>
</reference>
<evidence type="ECO:0000259" key="2">
    <source>
        <dbReference type="PROSITE" id="PS50846"/>
    </source>
</evidence>
<dbReference type="Gene3D" id="3.30.70.100">
    <property type="match status" value="1"/>
</dbReference>
<evidence type="ECO:0000256" key="1">
    <source>
        <dbReference type="SAM" id="MobiDB-lite"/>
    </source>
</evidence>